<evidence type="ECO:0000256" key="2">
    <source>
        <dbReference type="SAM" id="MobiDB-lite"/>
    </source>
</evidence>
<accession>A0ABP0PY16</accession>
<feature type="compositionally biased region" description="Basic and acidic residues" evidence="2">
    <location>
        <begin position="193"/>
        <end position="212"/>
    </location>
</feature>
<feature type="coiled-coil region" evidence="1">
    <location>
        <begin position="85"/>
        <end position="112"/>
    </location>
</feature>
<sequence length="297" mass="33695">MASTDMQEMYTGYDNSGYMGVYPQWQEQWNWGTDATDYTTGEQFCGNVAFFVQFPGMVGGVPMANTNTNQESLETSQTTTSKGNLHEMEAKMAKLQAENQRLMHLYETERQMRQIEVRAKQQILEMYAVPRSEVEQLVRRFQEDSPTAMHYGETTTPFVSVSNASTRAGSPGTTGTSATSLETLLQDLYKKLYEPDGERETQEESGTRDEVGKGSSMVKTEEEEQEELKQQLSQLQNMVEMEVDERARASLLRMSPQQGKIALRKVEDIIQEQGGFCHNLSSMVQSICRKMGYISRQ</sequence>
<evidence type="ECO:0000313" key="3">
    <source>
        <dbReference type="EMBL" id="CAK9079704.1"/>
    </source>
</evidence>
<name>A0ABP0PY16_9DINO</name>
<dbReference type="EMBL" id="CAXAMN010023684">
    <property type="protein sequence ID" value="CAK9079704.1"/>
    <property type="molecule type" value="Genomic_DNA"/>
</dbReference>
<dbReference type="Proteomes" id="UP001642484">
    <property type="component" value="Unassembled WGS sequence"/>
</dbReference>
<organism evidence="3 4">
    <name type="scientific">Durusdinium trenchii</name>
    <dbReference type="NCBI Taxonomy" id="1381693"/>
    <lineage>
        <taxon>Eukaryota</taxon>
        <taxon>Sar</taxon>
        <taxon>Alveolata</taxon>
        <taxon>Dinophyceae</taxon>
        <taxon>Suessiales</taxon>
        <taxon>Symbiodiniaceae</taxon>
        <taxon>Durusdinium</taxon>
    </lineage>
</organism>
<feature type="region of interest" description="Disordered" evidence="2">
    <location>
        <begin position="193"/>
        <end position="227"/>
    </location>
</feature>
<evidence type="ECO:0000256" key="1">
    <source>
        <dbReference type="SAM" id="Coils"/>
    </source>
</evidence>
<protein>
    <submittedName>
        <fullName evidence="3">Uncharacterized protein</fullName>
    </submittedName>
</protein>
<keyword evidence="4" id="KW-1185">Reference proteome</keyword>
<proteinExistence type="predicted"/>
<keyword evidence="1" id="KW-0175">Coiled coil</keyword>
<evidence type="ECO:0000313" key="4">
    <source>
        <dbReference type="Proteomes" id="UP001642484"/>
    </source>
</evidence>
<comment type="caution">
    <text evidence="3">The sequence shown here is derived from an EMBL/GenBank/DDBJ whole genome shotgun (WGS) entry which is preliminary data.</text>
</comment>
<gene>
    <name evidence="3" type="ORF">CCMP2556_LOCUS39212</name>
</gene>
<reference evidence="3 4" key="1">
    <citation type="submission" date="2024-02" db="EMBL/GenBank/DDBJ databases">
        <authorList>
            <person name="Chen Y."/>
            <person name="Shah S."/>
            <person name="Dougan E. K."/>
            <person name="Thang M."/>
            <person name="Chan C."/>
        </authorList>
    </citation>
    <scope>NUCLEOTIDE SEQUENCE [LARGE SCALE GENOMIC DNA]</scope>
</reference>